<feature type="transmembrane region" description="Helical" evidence="12">
    <location>
        <begin position="200"/>
        <end position="225"/>
    </location>
</feature>
<dbReference type="GO" id="GO:0015421">
    <property type="term" value="F:ABC-type oligopeptide transporter activity"/>
    <property type="evidence" value="ECO:0007669"/>
    <property type="project" value="TreeGrafter"/>
</dbReference>
<dbReference type="PANTHER" id="PTHR43394">
    <property type="entry name" value="ATP-DEPENDENT PERMEASE MDL1, MITOCHONDRIAL"/>
    <property type="match status" value="1"/>
</dbReference>
<dbReference type="RefSeq" id="WP_077322209.1">
    <property type="nucleotide sequence ID" value="NZ_CABEHT010000001.1"/>
</dbReference>
<dbReference type="Gene3D" id="3.90.70.10">
    <property type="entry name" value="Cysteine proteinases"/>
    <property type="match status" value="1"/>
</dbReference>
<dbReference type="InterPro" id="IPR039421">
    <property type="entry name" value="Type_1_exporter"/>
</dbReference>
<dbReference type="Pfam" id="PF03412">
    <property type="entry name" value="Peptidase_C39"/>
    <property type="match status" value="1"/>
</dbReference>
<evidence type="ECO:0000259" key="15">
    <source>
        <dbReference type="PROSITE" id="PS50990"/>
    </source>
</evidence>
<keyword evidence="6" id="KW-0547">Nucleotide-binding</keyword>
<evidence type="ECO:0000256" key="1">
    <source>
        <dbReference type="ARBA" id="ARBA00004651"/>
    </source>
</evidence>
<evidence type="ECO:0000256" key="10">
    <source>
        <dbReference type="ARBA" id="ARBA00022989"/>
    </source>
</evidence>
<proteinExistence type="predicted"/>
<dbReference type="AlphaFoldDB" id="A0A4U9XI95"/>
<evidence type="ECO:0000259" key="14">
    <source>
        <dbReference type="PROSITE" id="PS50929"/>
    </source>
</evidence>
<dbReference type="EC" id="3.4.22.-" evidence="16"/>
<sequence>MKKVKFIQQLSETGCGVASICMILNFYGCKIHVADLNKKFNIARDGVSVKDLLKVSREYGLNSKAIKLNDKKNLIQIQGLFPCICIKDNNHYIVLEKIKNNHVFYLDPEIGRIRLKIEEFNEIYSGVILSFTPNNTFRKIKQKNYIIKILKLGLLDKKIASIVVLISILIQLMTLFTPWFTKYIIDDVIGKEFIGNRWALFIYPFIFVLAYGLFSFARCVMIAFLEKKYISSLKKTIVQKIFKLPLKFFDVRPVGEIVSRINNIDALQQIITNIITSVFIDFLTIVIVSVAMFKSSKYLAFLVFVIGLLLCGVIYIFLRVVDKKNMDAIVNREKTHSYLIQLFSNVSAMKTIDGNQGITEKWNEYYNNQILSEYRREKTLGSYQSFMIAYRLFPTLVILLYGSNLINEKIMTIGEMMAFISLTNLFLNPLATIIQNIFDFQFSSKLIDRLTEIILEDEEIVNSGEYIKAIDSIEFKNVRFSYTGDFNENVIDGISFKLKKSERLSLVGKTGCGKTTIIKLLLSLYHKYEGDILINNKNIEQYNIESYRKLFGVVLQDQMFFNDTIRNNVDILKNHTDEEVILALKIASLDEDVKKMPFNIYTHIGDNGYNLSGGQRQRLAIARVLIQNPKLIILDEGTNQLDAITEDKIMRNLRDRNITLITITHRLSTITTSDQILFLNNGKIVDKGKHSDLQNRNNEYKKLFNKQ</sequence>
<keyword evidence="9 16" id="KW-0067">ATP-binding</keyword>
<reference evidence="16 17" key="1">
    <citation type="submission" date="2019-05" db="EMBL/GenBank/DDBJ databases">
        <authorList>
            <consortium name="Pathogen Informatics"/>
        </authorList>
    </citation>
    <scope>NUCLEOTIDE SEQUENCE [LARGE SCALE GENOMIC DNA]</scope>
    <source>
        <strain evidence="16 17">NCTC5386</strain>
    </source>
</reference>
<feature type="transmembrane region" description="Helical" evidence="12">
    <location>
        <begin position="388"/>
        <end position="406"/>
    </location>
</feature>
<feature type="domain" description="ABC transmembrane type-1" evidence="14">
    <location>
        <begin position="162"/>
        <end position="441"/>
    </location>
</feature>
<evidence type="ECO:0000256" key="12">
    <source>
        <dbReference type="SAM" id="Phobius"/>
    </source>
</evidence>
<keyword evidence="7 16" id="KW-0378">Hydrolase</keyword>
<dbReference type="InterPro" id="IPR017871">
    <property type="entry name" value="ABC_transporter-like_CS"/>
</dbReference>
<dbReference type="GO" id="GO:0006508">
    <property type="term" value="P:proteolysis"/>
    <property type="evidence" value="ECO:0007669"/>
    <property type="project" value="UniProtKB-KW"/>
</dbReference>
<dbReference type="InterPro" id="IPR005074">
    <property type="entry name" value="Peptidase_C39"/>
</dbReference>
<dbReference type="SUPFAM" id="SSF90123">
    <property type="entry name" value="ABC transporter transmembrane region"/>
    <property type="match status" value="1"/>
</dbReference>
<gene>
    <name evidence="16" type="primary">lagD</name>
    <name evidence="16" type="ORF">NCTC5386_00707</name>
</gene>
<feature type="transmembrane region" description="Helical" evidence="12">
    <location>
        <begin position="418"/>
        <end position="438"/>
    </location>
</feature>
<dbReference type="SUPFAM" id="SSF52540">
    <property type="entry name" value="P-loop containing nucleoside triphosphate hydrolases"/>
    <property type="match status" value="1"/>
</dbReference>
<dbReference type="GO" id="GO:0005886">
    <property type="term" value="C:plasma membrane"/>
    <property type="evidence" value="ECO:0007669"/>
    <property type="project" value="UniProtKB-SubCell"/>
</dbReference>
<comment type="subcellular location">
    <subcellularLocation>
        <location evidence="1">Cell membrane</location>
        <topology evidence="1">Multi-pass membrane protein</topology>
    </subcellularLocation>
</comment>
<feature type="transmembrane region" description="Helical" evidence="12">
    <location>
        <begin position="298"/>
        <end position="318"/>
    </location>
</feature>
<evidence type="ECO:0000313" key="16">
    <source>
        <dbReference type="EMBL" id="VTS12870.1"/>
    </source>
</evidence>
<evidence type="ECO:0000256" key="9">
    <source>
        <dbReference type="ARBA" id="ARBA00022840"/>
    </source>
</evidence>
<dbReference type="Pfam" id="PF00005">
    <property type="entry name" value="ABC_tran"/>
    <property type="match status" value="1"/>
</dbReference>
<dbReference type="Pfam" id="PF00664">
    <property type="entry name" value="ABC_membrane"/>
    <property type="match status" value="1"/>
</dbReference>
<feature type="domain" description="Peptidase C39" evidence="15">
    <location>
        <begin position="9"/>
        <end position="131"/>
    </location>
</feature>
<dbReference type="InterPro" id="IPR036640">
    <property type="entry name" value="ABC1_TM_sf"/>
</dbReference>
<keyword evidence="10 12" id="KW-1133">Transmembrane helix</keyword>
<name>A0A4U9XI95_9STRE</name>
<dbReference type="InterPro" id="IPR027417">
    <property type="entry name" value="P-loop_NTPase"/>
</dbReference>
<dbReference type="SMART" id="SM00382">
    <property type="entry name" value="AAA"/>
    <property type="match status" value="1"/>
</dbReference>
<evidence type="ECO:0000313" key="17">
    <source>
        <dbReference type="Proteomes" id="UP000394068"/>
    </source>
</evidence>
<dbReference type="InterPro" id="IPR011527">
    <property type="entry name" value="ABC1_TM_dom"/>
</dbReference>
<dbReference type="GO" id="GO:0005524">
    <property type="term" value="F:ATP binding"/>
    <property type="evidence" value="ECO:0007669"/>
    <property type="project" value="UniProtKB-KW"/>
</dbReference>
<organism evidence="16 17">
    <name type="scientific">Streptococcus pseudoporcinus</name>
    <dbReference type="NCBI Taxonomy" id="361101"/>
    <lineage>
        <taxon>Bacteria</taxon>
        <taxon>Bacillati</taxon>
        <taxon>Bacillota</taxon>
        <taxon>Bacilli</taxon>
        <taxon>Lactobacillales</taxon>
        <taxon>Streptococcaceae</taxon>
        <taxon>Streptococcus</taxon>
    </lineage>
</organism>
<dbReference type="Proteomes" id="UP000394068">
    <property type="component" value="Unassembled WGS sequence"/>
</dbReference>
<dbReference type="Gene3D" id="3.40.50.300">
    <property type="entry name" value="P-loop containing nucleotide triphosphate hydrolases"/>
    <property type="match status" value="1"/>
</dbReference>
<keyword evidence="8" id="KW-0788">Thiol protease</keyword>
<accession>A0A4U9XI95</accession>
<dbReference type="PROSITE" id="PS00211">
    <property type="entry name" value="ABC_TRANSPORTER_1"/>
    <property type="match status" value="1"/>
</dbReference>
<keyword evidence="4" id="KW-0645">Protease</keyword>
<evidence type="ECO:0000256" key="7">
    <source>
        <dbReference type="ARBA" id="ARBA00022801"/>
    </source>
</evidence>
<evidence type="ECO:0000256" key="4">
    <source>
        <dbReference type="ARBA" id="ARBA00022670"/>
    </source>
</evidence>
<dbReference type="GO" id="GO:0016887">
    <property type="term" value="F:ATP hydrolysis activity"/>
    <property type="evidence" value="ECO:0007669"/>
    <property type="project" value="InterPro"/>
</dbReference>
<dbReference type="PANTHER" id="PTHR43394:SF1">
    <property type="entry name" value="ATP-BINDING CASSETTE SUB-FAMILY B MEMBER 10, MITOCHONDRIAL"/>
    <property type="match status" value="1"/>
</dbReference>
<evidence type="ECO:0000259" key="13">
    <source>
        <dbReference type="PROSITE" id="PS50893"/>
    </source>
</evidence>
<dbReference type="PROSITE" id="PS50929">
    <property type="entry name" value="ABC_TM1F"/>
    <property type="match status" value="1"/>
</dbReference>
<dbReference type="PROSITE" id="PS50893">
    <property type="entry name" value="ABC_TRANSPORTER_2"/>
    <property type="match status" value="1"/>
</dbReference>
<dbReference type="GO" id="GO:0008234">
    <property type="term" value="F:cysteine-type peptidase activity"/>
    <property type="evidence" value="ECO:0007669"/>
    <property type="project" value="UniProtKB-KW"/>
</dbReference>
<evidence type="ECO:0000256" key="2">
    <source>
        <dbReference type="ARBA" id="ARBA00022448"/>
    </source>
</evidence>
<dbReference type="FunFam" id="3.40.50.300:FF:000299">
    <property type="entry name" value="ABC transporter ATP-binding protein/permease"/>
    <property type="match status" value="1"/>
</dbReference>
<dbReference type="InterPro" id="IPR003593">
    <property type="entry name" value="AAA+_ATPase"/>
</dbReference>
<dbReference type="InterPro" id="IPR003439">
    <property type="entry name" value="ABC_transporter-like_ATP-bd"/>
</dbReference>
<keyword evidence="11 12" id="KW-0472">Membrane</keyword>
<keyword evidence="3" id="KW-1003">Cell membrane</keyword>
<dbReference type="Gene3D" id="1.20.1560.10">
    <property type="entry name" value="ABC transporter type 1, transmembrane domain"/>
    <property type="match status" value="1"/>
</dbReference>
<evidence type="ECO:0000256" key="5">
    <source>
        <dbReference type="ARBA" id="ARBA00022692"/>
    </source>
</evidence>
<feature type="transmembrane region" description="Helical" evidence="12">
    <location>
        <begin position="270"/>
        <end position="292"/>
    </location>
</feature>
<dbReference type="PROSITE" id="PS50990">
    <property type="entry name" value="PEPTIDASE_C39"/>
    <property type="match status" value="1"/>
</dbReference>
<feature type="transmembrane region" description="Helical" evidence="12">
    <location>
        <begin position="159"/>
        <end position="180"/>
    </location>
</feature>
<protein>
    <submittedName>
        <fullName evidence="16">Lantibiotic transport/processing ATP-binding protein</fullName>
        <ecNumber evidence="16">3.4.22.-</ecNumber>
    </submittedName>
</protein>
<keyword evidence="2" id="KW-0813">Transport</keyword>
<evidence type="ECO:0000256" key="8">
    <source>
        <dbReference type="ARBA" id="ARBA00022807"/>
    </source>
</evidence>
<keyword evidence="5 12" id="KW-0812">Transmembrane</keyword>
<dbReference type="EMBL" id="CABEHT010000001">
    <property type="protein sequence ID" value="VTS12870.1"/>
    <property type="molecule type" value="Genomic_DNA"/>
</dbReference>
<evidence type="ECO:0000256" key="3">
    <source>
        <dbReference type="ARBA" id="ARBA00022475"/>
    </source>
</evidence>
<dbReference type="CDD" id="cd18555">
    <property type="entry name" value="ABC_6TM_T1SS_like"/>
    <property type="match status" value="1"/>
</dbReference>
<evidence type="ECO:0000256" key="6">
    <source>
        <dbReference type="ARBA" id="ARBA00022741"/>
    </source>
</evidence>
<evidence type="ECO:0000256" key="11">
    <source>
        <dbReference type="ARBA" id="ARBA00023136"/>
    </source>
</evidence>
<feature type="domain" description="ABC transporter" evidence="13">
    <location>
        <begin position="473"/>
        <end position="706"/>
    </location>
</feature>